<name>A0A1I3TYU6_9RHOB</name>
<dbReference type="RefSeq" id="WP_066601213.1">
    <property type="nucleotide sequence ID" value="NZ_FORY01000009.1"/>
</dbReference>
<dbReference type="Gene3D" id="3.40.1280.10">
    <property type="match status" value="1"/>
</dbReference>
<evidence type="ECO:0000313" key="7">
    <source>
        <dbReference type="Proteomes" id="UP000183299"/>
    </source>
</evidence>
<evidence type="ECO:0000256" key="4">
    <source>
        <dbReference type="ARBA" id="ARBA00038303"/>
    </source>
</evidence>
<comment type="function">
    <text evidence="5">Specifically methylates the pseudouridine at position 1915 (m3Psi1915) in 23S rRNA.</text>
</comment>
<dbReference type="Pfam" id="PF02590">
    <property type="entry name" value="SPOUT_MTase"/>
    <property type="match status" value="1"/>
</dbReference>
<dbReference type="PIRSF" id="PIRSF004505">
    <property type="entry name" value="MT_bac"/>
    <property type="match status" value="1"/>
</dbReference>
<dbReference type="SUPFAM" id="SSF75217">
    <property type="entry name" value="alpha/beta knot"/>
    <property type="match status" value="1"/>
</dbReference>
<keyword evidence="3 5" id="KW-0949">S-adenosyl-L-methionine</keyword>
<reference evidence="6 7" key="1">
    <citation type="submission" date="2016-10" db="EMBL/GenBank/DDBJ databases">
        <authorList>
            <person name="de Groot N.N."/>
        </authorList>
    </citation>
    <scope>NUCLEOTIDE SEQUENCE [LARGE SCALE GENOMIC DNA]</scope>
    <source>
        <strain evidence="6 7">CGMCC 1.8891</strain>
    </source>
</reference>
<keyword evidence="1 5" id="KW-0489">Methyltransferase</keyword>
<dbReference type="STRING" id="576117.SAMN04488138_109147"/>
<comment type="catalytic activity">
    <reaction evidence="5">
        <text>pseudouridine(1915) in 23S rRNA + S-adenosyl-L-methionine = N(3)-methylpseudouridine(1915) in 23S rRNA + S-adenosyl-L-homocysteine + H(+)</text>
        <dbReference type="Rhea" id="RHEA:42752"/>
        <dbReference type="Rhea" id="RHEA-COMP:10221"/>
        <dbReference type="Rhea" id="RHEA-COMP:10222"/>
        <dbReference type="ChEBI" id="CHEBI:15378"/>
        <dbReference type="ChEBI" id="CHEBI:57856"/>
        <dbReference type="ChEBI" id="CHEBI:59789"/>
        <dbReference type="ChEBI" id="CHEBI:65314"/>
        <dbReference type="ChEBI" id="CHEBI:74486"/>
        <dbReference type="EC" id="2.1.1.177"/>
    </reaction>
</comment>
<dbReference type="PANTHER" id="PTHR33603">
    <property type="entry name" value="METHYLTRANSFERASE"/>
    <property type="match status" value="1"/>
</dbReference>
<dbReference type="GO" id="GO:0005737">
    <property type="term" value="C:cytoplasm"/>
    <property type="evidence" value="ECO:0007669"/>
    <property type="project" value="UniProtKB-SubCell"/>
</dbReference>
<evidence type="ECO:0000256" key="3">
    <source>
        <dbReference type="ARBA" id="ARBA00022691"/>
    </source>
</evidence>
<keyword evidence="5" id="KW-0963">Cytoplasm</keyword>
<dbReference type="Proteomes" id="UP000183299">
    <property type="component" value="Unassembled WGS sequence"/>
</dbReference>
<evidence type="ECO:0000256" key="1">
    <source>
        <dbReference type="ARBA" id="ARBA00022603"/>
    </source>
</evidence>
<dbReference type="PANTHER" id="PTHR33603:SF1">
    <property type="entry name" value="RIBOSOMAL RNA LARGE SUBUNIT METHYLTRANSFERASE H"/>
    <property type="match status" value="1"/>
</dbReference>
<dbReference type="GeneID" id="98665694"/>
<comment type="subunit">
    <text evidence="5">Homodimer.</text>
</comment>
<dbReference type="AlphaFoldDB" id="A0A1I3TYU6"/>
<comment type="subcellular location">
    <subcellularLocation>
        <location evidence="5">Cytoplasm</location>
    </subcellularLocation>
</comment>
<gene>
    <name evidence="5" type="primary">rlmH</name>
    <name evidence="6" type="ORF">SAMN04488138_109147</name>
</gene>
<proteinExistence type="inferred from homology"/>
<accession>A0A1I3TYU6</accession>
<protein>
    <recommendedName>
        <fullName evidence="5">Ribosomal RNA large subunit methyltransferase H</fullName>
        <ecNumber evidence="5">2.1.1.177</ecNumber>
    </recommendedName>
    <alternativeName>
        <fullName evidence="5">23S rRNA (pseudouridine1915-N3)-methyltransferase</fullName>
    </alternativeName>
    <alternativeName>
        <fullName evidence="5">23S rRNA m3Psi1915 methyltransferase</fullName>
    </alternativeName>
    <alternativeName>
        <fullName evidence="5">rRNA (pseudouridine-N3-)-methyltransferase RlmH</fullName>
    </alternativeName>
</protein>
<evidence type="ECO:0000313" key="6">
    <source>
        <dbReference type="EMBL" id="SFJ75479.1"/>
    </source>
</evidence>
<feature type="binding site" evidence="5">
    <location>
        <position position="104"/>
    </location>
    <ligand>
        <name>S-adenosyl-L-methionine</name>
        <dbReference type="ChEBI" id="CHEBI:59789"/>
    </ligand>
</feature>
<dbReference type="InterPro" id="IPR003742">
    <property type="entry name" value="RlmH-like"/>
</dbReference>
<dbReference type="NCBIfam" id="NF000989">
    <property type="entry name" value="PRK00103.2-3"/>
    <property type="match status" value="1"/>
</dbReference>
<evidence type="ECO:0000256" key="2">
    <source>
        <dbReference type="ARBA" id="ARBA00022679"/>
    </source>
</evidence>
<keyword evidence="7" id="KW-1185">Reference proteome</keyword>
<comment type="similarity">
    <text evidence="4 5">Belongs to the RNA methyltransferase RlmH family.</text>
</comment>
<dbReference type="InterPro" id="IPR029026">
    <property type="entry name" value="tRNA_m1G_MTases_N"/>
</dbReference>
<dbReference type="EC" id="2.1.1.177" evidence="5"/>
<dbReference type="OrthoDB" id="9806643at2"/>
<dbReference type="GO" id="GO:0070038">
    <property type="term" value="F:rRNA (pseudouridine-N3-)-methyltransferase activity"/>
    <property type="evidence" value="ECO:0007669"/>
    <property type="project" value="UniProtKB-UniRule"/>
</dbReference>
<keyword evidence="5" id="KW-0698">rRNA processing</keyword>
<dbReference type="EMBL" id="FORY01000009">
    <property type="protein sequence ID" value="SFJ75479.1"/>
    <property type="molecule type" value="Genomic_DNA"/>
</dbReference>
<organism evidence="6 7">
    <name type="scientific">Celeribacter halophilus</name>
    <dbReference type="NCBI Taxonomy" id="576117"/>
    <lineage>
        <taxon>Bacteria</taxon>
        <taxon>Pseudomonadati</taxon>
        <taxon>Pseudomonadota</taxon>
        <taxon>Alphaproteobacteria</taxon>
        <taxon>Rhodobacterales</taxon>
        <taxon>Roseobacteraceae</taxon>
        <taxon>Celeribacter</taxon>
    </lineage>
</organism>
<dbReference type="CDD" id="cd18081">
    <property type="entry name" value="RlmH-like"/>
    <property type="match status" value="1"/>
</dbReference>
<dbReference type="InterPro" id="IPR029028">
    <property type="entry name" value="Alpha/beta_knot_MTases"/>
</dbReference>
<evidence type="ECO:0000256" key="5">
    <source>
        <dbReference type="HAMAP-Rule" id="MF_00658"/>
    </source>
</evidence>
<keyword evidence="2 5" id="KW-0808">Transferase</keyword>
<feature type="binding site" evidence="5">
    <location>
        <begin position="123"/>
        <end position="128"/>
    </location>
    <ligand>
        <name>S-adenosyl-L-methionine</name>
        <dbReference type="ChEBI" id="CHEBI:59789"/>
    </ligand>
</feature>
<sequence>MRVQICAVGRLRAGPEASLIDDYTTRFDRTGRALGLGPLSISEVEDKKGGGMKAEATLLQRALPKGAVLVTMDERGKLLSSPEFASKLAEWRDAGRSDVAFVIGGADGIDPSLRAQADFSISLGKMVWPHMLARAMLCEQLYRAASILAGSPYHRT</sequence>
<dbReference type="NCBIfam" id="NF000988">
    <property type="entry name" value="PRK00103.2-2"/>
    <property type="match status" value="1"/>
</dbReference>
<dbReference type="HAMAP" id="MF_00658">
    <property type="entry name" value="23SrRNA_methyltr_H"/>
    <property type="match status" value="1"/>
</dbReference>
<comment type="caution">
    <text evidence="5">Lacks conserved residue(s) required for the propagation of feature annotation.</text>
</comment>